<evidence type="ECO:0000313" key="6">
    <source>
        <dbReference type="Proteomes" id="UP000219338"/>
    </source>
</evidence>
<dbReference type="GO" id="GO:0006397">
    <property type="term" value="P:mRNA processing"/>
    <property type="evidence" value="ECO:0007669"/>
    <property type="project" value="UniProtKB-KW"/>
</dbReference>
<sequence>MTFGGQGAPMDIGHMRAKGLCFRCHKQGHLSKDCPEKKDFRDIRVKDRRSQGGGKRSGSLGFDSSTIAKDLLTVTSYLPTHLNIPTPTLLAFNISRTTSTPVTESQNRYAALSVKECNDTDTDTPLKGSTDGSPARAETKVVNPAGHEAESLSTLRNRGANRYVSSLRGETQPMKAFGEKSPTIVTSISTASAESRLDGAWAKLKYTPCEASSQDEQAALTRGSPIATASTEPRLDGVLENTARKPMTTPKSARAVVRPRMGINRQPPTDSEGMGQTGNSAFAVQAPPIMPPRGGPLMKGEDDPSILPLKGQGRSPEGIQDTKKTATGPEAASAQAVQRGHLVTLIEVPDEDNDMAYQIWLAKDRTLTEVRREAMSDEPARSSTKGNEHSSVPPTKSDPSRWLKPFEVDWMLRAICKARNNNAAQAALFLHKGGETAQEQLYELHDDEPRLPWQRQHQNSE</sequence>
<dbReference type="Proteomes" id="UP000219338">
    <property type="component" value="Unassembled WGS sequence"/>
</dbReference>
<dbReference type="SUPFAM" id="SSF57756">
    <property type="entry name" value="Retrovirus zinc finger-like domains"/>
    <property type="match status" value="1"/>
</dbReference>
<dbReference type="PROSITE" id="PS50158">
    <property type="entry name" value="ZF_CCHC"/>
    <property type="match status" value="1"/>
</dbReference>
<evidence type="ECO:0000256" key="1">
    <source>
        <dbReference type="ARBA" id="ARBA00022664"/>
    </source>
</evidence>
<keyword evidence="6" id="KW-1185">Reference proteome</keyword>
<reference evidence="6" key="1">
    <citation type="journal article" date="2017" name="Nat. Ecol. Evol.">
        <title>Genome expansion and lineage-specific genetic innovations in the forest pathogenic fungi Armillaria.</title>
        <authorList>
            <person name="Sipos G."/>
            <person name="Prasanna A.N."/>
            <person name="Walter M.C."/>
            <person name="O'Connor E."/>
            <person name="Balint B."/>
            <person name="Krizsan K."/>
            <person name="Kiss B."/>
            <person name="Hess J."/>
            <person name="Varga T."/>
            <person name="Slot J."/>
            <person name="Riley R."/>
            <person name="Boka B."/>
            <person name="Rigling D."/>
            <person name="Barry K."/>
            <person name="Lee J."/>
            <person name="Mihaltcheva S."/>
            <person name="LaButti K."/>
            <person name="Lipzen A."/>
            <person name="Waldron R."/>
            <person name="Moloney N.M."/>
            <person name="Sperisen C."/>
            <person name="Kredics L."/>
            <person name="Vagvoelgyi C."/>
            <person name="Patrignani A."/>
            <person name="Fitzpatrick D."/>
            <person name="Nagy I."/>
            <person name="Doyle S."/>
            <person name="Anderson J.B."/>
            <person name="Grigoriev I.V."/>
            <person name="Gueldener U."/>
            <person name="Muensterkoetter M."/>
            <person name="Nagy L.G."/>
        </authorList>
    </citation>
    <scope>NUCLEOTIDE SEQUENCE [LARGE SCALE GENOMIC DNA]</scope>
    <source>
        <strain evidence="6">C18/9</strain>
    </source>
</reference>
<accession>A0A284QTS1</accession>
<feature type="region of interest" description="Disordered" evidence="3">
    <location>
        <begin position="285"/>
        <end position="336"/>
    </location>
</feature>
<keyword evidence="2" id="KW-0479">Metal-binding</keyword>
<organism evidence="5 6">
    <name type="scientific">Armillaria ostoyae</name>
    <name type="common">Armillaria root rot fungus</name>
    <dbReference type="NCBI Taxonomy" id="47428"/>
    <lineage>
        <taxon>Eukaryota</taxon>
        <taxon>Fungi</taxon>
        <taxon>Dikarya</taxon>
        <taxon>Basidiomycota</taxon>
        <taxon>Agaricomycotina</taxon>
        <taxon>Agaricomycetes</taxon>
        <taxon>Agaricomycetidae</taxon>
        <taxon>Agaricales</taxon>
        <taxon>Marasmiineae</taxon>
        <taxon>Physalacriaceae</taxon>
        <taxon>Armillaria</taxon>
    </lineage>
</organism>
<evidence type="ECO:0000256" key="2">
    <source>
        <dbReference type="PROSITE-ProRule" id="PRU00047"/>
    </source>
</evidence>
<dbReference type="InterPro" id="IPR001878">
    <property type="entry name" value="Znf_CCHC"/>
</dbReference>
<dbReference type="AlphaFoldDB" id="A0A284QTS1"/>
<proteinExistence type="predicted"/>
<keyword evidence="1" id="KW-0507">mRNA processing</keyword>
<dbReference type="GO" id="GO:0008270">
    <property type="term" value="F:zinc ion binding"/>
    <property type="evidence" value="ECO:0007669"/>
    <property type="project" value="UniProtKB-KW"/>
</dbReference>
<feature type="region of interest" description="Disordered" evidence="3">
    <location>
        <begin position="120"/>
        <end position="147"/>
    </location>
</feature>
<name>A0A284QTS1_ARMOS</name>
<feature type="compositionally biased region" description="Polar residues" evidence="3">
    <location>
        <begin position="381"/>
        <end position="394"/>
    </location>
</feature>
<keyword evidence="2" id="KW-0862">Zinc</keyword>
<evidence type="ECO:0000313" key="5">
    <source>
        <dbReference type="EMBL" id="SJK99847.1"/>
    </source>
</evidence>
<feature type="compositionally biased region" description="Basic and acidic residues" evidence="3">
    <location>
        <begin position="371"/>
        <end position="380"/>
    </location>
</feature>
<dbReference type="Gene3D" id="4.10.60.10">
    <property type="entry name" value="Zinc finger, CCHC-type"/>
    <property type="match status" value="1"/>
</dbReference>
<evidence type="ECO:0000259" key="4">
    <source>
        <dbReference type="PROSITE" id="PS50158"/>
    </source>
</evidence>
<dbReference type="EMBL" id="FUEG01000002">
    <property type="protein sequence ID" value="SJK99847.1"/>
    <property type="molecule type" value="Genomic_DNA"/>
</dbReference>
<feature type="compositionally biased region" description="Basic and acidic residues" evidence="3">
    <location>
        <begin position="41"/>
        <end position="50"/>
    </location>
</feature>
<gene>
    <name evidence="5" type="ORF">ARMOST_03158</name>
</gene>
<protein>
    <recommendedName>
        <fullName evidence="4">CCHC-type domain-containing protein</fullName>
    </recommendedName>
</protein>
<dbReference type="GO" id="GO:0003676">
    <property type="term" value="F:nucleic acid binding"/>
    <property type="evidence" value="ECO:0007669"/>
    <property type="project" value="InterPro"/>
</dbReference>
<feature type="region of interest" description="Disordered" evidence="3">
    <location>
        <begin position="371"/>
        <end position="401"/>
    </location>
</feature>
<feature type="region of interest" description="Disordered" evidence="3">
    <location>
        <begin position="41"/>
        <end position="60"/>
    </location>
</feature>
<evidence type="ECO:0000256" key="3">
    <source>
        <dbReference type="SAM" id="MobiDB-lite"/>
    </source>
</evidence>
<dbReference type="SMART" id="SM00343">
    <property type="entry name" value="ZnF_C2HC"/>
    <property type="match status" value="1"/>
</dbReference>
<dbReference type="InterPro" id="IPR036875">
    <property type="entry name" value="Znf_CCHC_sf"/>
</dbReference>
<keyword evidence="2" id="KW-0863">Zinc-finger</keyword>
<feature type="domain" description="CCHC-type" evidence="4">
    <location>
        <begin position="21"/>
        <end position="36"/>
    </location>
</feature>